<dbReference type="Gene3D" id="3.30.70.100">
    <property type="match status" value="1"/>
</dbReference>
<dbReference type="InterPro" id="IPR011008">
    <property type="entry name" value="Dimeric_a/b-barrel"/>
</dbReference>
<feature type="domain" description="ABM" evidence="1">
    <location>
        <begin position="12"/>
        <end position="69"/>
    </location>
</feature>
<gene>
    <name evidence="2" type="ORF">EXY25_11840</name>
</gene>
<organism evidence="2 3">
    <name type="scientific">Corallincola spongiicola</name>
    <dbReference type="NCBI Taxonomy" id="2520508"/>
    <lineage>
        <taxon>Bacteria</taxon>
        <taxon>Pseudomonadati</taxon>
        <taxon>Pseudomonadota</taxon>
        <taxon>Gammaproteobacteria</taxon>
        <taxon>Alteromonadales</taxon>
        <taxon>Psychromonadaceae</taxon>
        <taxon>Corallincola</taxon>
    </lineage>
</organism>
<dbReference type="EMBL" id="SHLY01000003">
    <property type="protein sequence ID" value="TAA46028.1"/>
    <property type="molecule type" value="Genomic_DNA"/>
</dbReference>
<name>A0ABY1WPL1_9GAMM</name>
<reference evidence="3" key="1">
    <citation type="submission" date="2019-02" db="EMBL/GenBank/DDBJ databases">
        <title>Draft genome sequence of Muricauda sp. 176CP4-71.</title>
        <authorList>
            <person name="Park J.-S."/>
        </authorList>
    </citation>
    <scope>NUCLEOTIDE SEQUENCE [LARGE SCALE GENOMIC DNA]</scope>
    <source>
        <strain evidence="3">176GS2-150</strain>
    </source>
</reference>
<dbReference type="Pfam" id="PF03992">
    <property type="entry name" value="ABM"/>
    <property type="match status" value="1"/>
</dbReference>
<dbReference type="RefSeq" id="WP_130566928.1">
    <property type="nucleotide sequence ID" value="NZ_SHLY01000003.1"/>
</dbReference>
<evidence type="ECO:0000259" key="1">
    <source>
        <dbReference type="Pfam" id="PF03992"/>
    </source>
</evidence>
<protein>
    <submittedName>
        <fullName evidence="2">Antibiotic biosynthesis monooxygenase</fullName>
    </submittedName>
</protein>
<dbReference type="GO" id="GO:0004497">
    <property type="term" value="F:monooxygenase activity"/>
    <property type="evidence" value="ECO:0007669"/>
    <property type="project" value="UniProtKB-KW"/>
</dbReference>
<dbReference type="SUPFAM" id="SSF54909">
    <property type="entry name" value="Dimeric alpha+beta barrel"/>
    <property type="match status" value="1"/>
</dbReference>
<evidence type="ECO:0000313" key="2">
    <source>
        <dbReference type="EMBL" id="TAA46028.1"/>
    </source>
</evidence>
<keyword evidence="2" id="KW-0503">Monooxygenase</keyword>
<accession>A0ABY1WPL1</accession>
<dbReference type="Proteomes" id="UP000292544">
    <property type="component" value="Unassembled WGS sequence"/>
</dbReference>
<keyword evidence="3" id="KW-1185">Reference proteome</keyword>
<keyword evidence="2" id="KW-0560">Oxidoreductase</keyword>
<proteinExistence type="predicted"/>
<sequence>MSKIILKGYILVPEAELDLVKNALVLHRELTLEEPGCMVFSVTQSLRVPNRFDVYEEFTDSAAFEFHQSRVKASYWGQVSTNVERHYELIE</sequence>
<evidence type="ECO:0000313" key="3">
    <source>
        <dbReference type="Proteomes" id="UP000292544"/>
    </source>
</evidence>
<comment type="caution">
    <text evidence="2">The sequence shown here is derived from an EMBL/GenBank/DDBJ whole genome shotgun (WGS) entry which is preliminary data.</text>
</comment>
<dbReference type="InterPro" id="IPR007138">
    <property type="entry name" value="ABM_dom"/>
</dbReference>